<dbReference type="GO" id="GO:0005886">
    <property type="term" value="C:plasma membrane"/>
    <property type="evidence" value="ECO:0000318"/>
    <property type="project" value="GO_Central"/>
</dbReference>
<name>A7RWE4_NEMVE</name>
<dbReference type="Proteomes" id="UP000001593">
    <property type="component" value="Unassembled WGS sequence"/>
</dbReference>
<dbReference type="HOGENOM" id="CLU_018808_10_0_1"/>
<dbReference type="STRING" id="45351.A7RWE4"/>
<dbReference type="Gene3D" id="1.20.1730.10">
    <property type="entry name" value="Sodium/glucose cotransporter"/>
    <property type="match status" value="1"/>
</dbReference>
<reference evidence="15 16" key="1">
    <citation type="journal article" date="2007" name="Science">
        <title>Sea anemone genome reveals ancestral eumetazoan gene repertoire and genomic organization.</title>
        <authorList>
            <person name="Putnam N.H."/>
            <person name="Srivastava M."/>
            <person name="Hellsten U."/>
            <person name="Dirks B."/>
            <person name="Chapman J."/>
            <person name="Salamov A."/>
            <person name="Terry A."/>
            <person name="Shapiro H."/>
            <person name="Lindquist E."/>
            <person name="Kapitonov V.V."/>
            <person name="Jurka J."/>
            <person name="Genikhovich G."/>
            <person name="Grigoriev I.V."/>
            <person name="Lucas S.M."/>
            <person name="Steele R.E."/>
            <person name="Finnerty J.R."/>
            <person name="Technau U."/>
            <person name="Martindale M.Q."/>
            <person name="Rokhsar D.S."/>
        </authorList>
    </citation>
    <scope>NUCLEOTIDE SEQUENCE [LARGE SCALE GENOMIC DNA]</scope>
    <source>
        <strain evidence="16">CH2 X CH6</strain>
    </source>
</reference>
<feature type="transmembrane region" description="Helical" evidence="14">
    <location>
        <begin position="154"/>
        <end position="173"/>
    </location>
</feature>
<keyword evidence="7 14" id="KW-1133">Transmembrane helix</keyword>
<feature type="transmembrane region" description="Helical" evidence="14">
    <location>
        <begin position="180"/>
        <end position="198"/>
    </location>
</feature>
<dbReference type="GO" id="GO:0015871">
    <property type="term" value="P:choline transport"/>
    <property type="evidence" value="ECO:0000318"/>
    <property type="project" value="GO_Central"/>
</dbReference>
<dbReference type="InterPro" id="IPR038377">
    <property type="entry name" value="Na/Glc_symporter_sf"/>
</dbReference>
<evidence type="ECO:0000256" key="10">
    <source>
        <dbReference type="ARBA" id="ARBA00023136"/>
    </source>
</evidence>
<feature type="transmembrane region" description="Helical" evidence="14">
    <location>
        <begin position="262"/>
        <end position="283"/>
    </location>
</feature>
<feature type="non-terminal residue" evidence="15">
    <location>
        <position position="1"/>
    </location>
</feature>
<dbReference type="FunFam" id="1.20.1730.10:FF:000008">
    <property type="entry name" value="High affinity choline transporter 1"/>
    <property type="match status" value="1"/>
</dbReference>
<sequence length="507" mass="55343">MVYIVGVVGIVVFYIVILVLGLWAARRRKEGEEETMLAGRSIGLFVGTFTMTATWVGGGYINGTAEMVYTSTLVWAQAPWGYALSLVIGGLVFAKIMRKREYFTMLDPFQEKYGVRMGGLLYIPALMGEIFWTGAILSALGATVSVVIGLGQELSVIVSACIAIFYTLIGGLYSVAYTDVIQLVCIFIGLWLSIPFALTHDAVTDISVTATADASGWIGEFPVQPGPWIDFALLLTFGGIPWQVYFQRVLSCKTVNASRNLSLAAAVGCIIMAIPAVIIGAIGKSTGNRLYPFASNYLTLCIELSHFQGPLVLPMVLRHLTPNYIAFFGLGAVSAAVMSSADSSVLSAASMFSHNIYKMIFRQKATQRELLWVMRLAIFLVGAIATIMALVVESVYTLWFLCGDVVYVTLFPQLCCVIFFHDTNTYGSFTGFILGILLRVLGGEPALKIPVIIKFPYYNETDGQLFPFRTLSMVCAFVTILAVSYLARLLFHKGVLPLSADFAECFT</sequence>
<gene>
    <name evidence="15" type="ORF">NEMVEDRAFT_v1g95565</name>
</gene>
<evidence type="ECO:0000256" key="9">
    <source>
        <dbReference type="ARBA" id="ARBA00023065"/>
    </source>
</evidence>
<evidence type="ECO:0000256" key="2">
    <source>
        <dbReference type="ARBA" id="ARBA00006434"/>
    </source>
</evidence>
<feature type="transmembrane region" description="Helical" evidence="14">
    <location>
        <begin position="231"/>
        <end position="250"/>
    </location>
</feature>
<evidence type="ECO:0000256" key="13">
    <source>
        <dbReference type="RuleBase" id="RU362091"/>
    </source>
</evidence>
<keyword evidence="9" id="KW-0406">Ion transport</keyword>
<keyword evidence="3" id="KW-0813">Transport</keyword>
<keyword evidence="6" id="KW-0530">Neurotransmitter biosynthesis</keyword>
<dbReference type="PANTHER" id="PTHR45897">
    <property type="entry name" value="HIGH-AFFINITY CHOLINE TRANSPORTER 1"/>
    <property type="match status" value="1"/>
</dbReference>
<evidence type="ECO:0000256" key="5">
    <source>
        <dbReference type="ARBA" id="ARBA00022847"/>
    </source>
</evidence>
<dbReference type="OMA" id="IGHENMA"/>
<feature type="transmembrane region" description="Helical" evidence="14">
    <location>
        <begin position="6"/>
        <end position="25"/>
    </location>
</feature>
<keyword evidence="8" id="KW-0915">Sodium</keyword>
<evidence type="ECO:0008006" key="17">
    <source>
        <dbReference type="Google" id="ProtNLM"/>
    </source>
</evidence>
<feature type="transmembrane region" description="Helical" evidence="14">
    <location>
        <begin position="324"/>
        <end position="349"/>
    </location>
</feature>
<feature type="transmembrane region" description="Helical" evidence="14">
    <location>
        <begin position="432"/>
        <end position="453"/>
    </location>
</feature>
<evidence type="ECO:0000256" key="4">
    <source>
        <dbReference type="ARBA" id="ARBA00022692"/>
    </source>
</evidence>
<feature type="transmembrane region" description="Helical" evidence="14">
    <location>
        <begin position="398"/>
        <end position="420"/>
    </location>
</feature>
<proteinExistence type="inferred from homology"/>
<evidence type="ECO:0000256" key="11">
    <source>
        <dbReference type="ARBA" id="ARBA00023180"/>
    </source>
</evidence>
<dbReference type="AlphaFoldDB" id="A7RWE4"/>
<protein>
    <recommendedName>
        <fullName evidence="17">High-affinity choline transporter 1</fullName>
    </recommendedName>
</protein>
<evidence type="ECO:0000256" key="7">
    <source>
        <dbReference type="ARBA" id="ARBA00022989"/>
    </source>
</evidence>
<keyword evidence="11" id="KW-0325">Glycoprotein</keyword>
<accession>A7RWE4</accession>
<organism evidence="15 16">
    <name type="scientific">Nematostella vectensis</name>
    <name type="common">Starlet sea anemone</name>
    <dbReference type="NCBI Taxonomy" id="45351"/>
    <lineage>
        <taxon>Eukaryota</taxon>
        <taxon>Metazoa</taxon>
        <taxon>Cnidaria</taxon>
        <taxon>Anthozoa</taxon>
        <taxon>Hexacorallia</taxon>
        <taxon>Actiniaria</taxon>
        <taxon>Edwardsiidae</taxon>
        <taxon>Nematostella</taxon>
    </lineage>
</organism>
<evidence type="ECO:0000256" key="8">
    <source>
        <dbReference type="ARBA" id="ARBA00023053"/>
    </source>
</evidence>
<dbReference type="PhylomeDB" id="A7RWE4"/>
<feature type="transmembrane region" description="Helical" evidence="14">
    <location>
        <begin position="465"/>
        <end position="487"/>
    </location>
</feature>
<feature type="transmembrane region" description="Helical" evidence="14">
    <location>
        <begin position="37"/>
        <end position="60"/>
    </location>
</feature>
<dbReference type="CDD" id="cd11474">
    <property type="entry name" value="SLC5sbd_CHT"/>
    <property type="match status" value="1"/>
</dbReference>
<comment type="subcellular location">
    <subcellularLocation>
        <location evidence="1">Membrane</location>
        <topology evidence="1">Multi-pass membrane protein</topology>
    </subcellularLocation>
</comment>
<dbReference type="GO" id="GO:0008292">
    <property type="term" value="P:acetylcholine biosynthetic process"/>
    <property type="evidence" value="ECO:0000318"/>
    <property type="project" value="GO_Central"/>
</dbReference>
<feature type="transmembrane region" description="Helical" evidence="14">
    <location>
        <begin position="80"/>
        <end position="98"/>
    </location>
</feature>
<evidence type="ECO:0000256" key="14">
    <source>
        <dbReference type="SAM" id="Phobius"/>
    </source>
</evidence>
<keyword evidence="5" id="KW-0769">Symport</keyword>
<dbReference type="Pfam" id="PF00474">
    <property type="entry name" value="SSF"/>
    <property type="match status" value="1"/>
</dbReference>
<dbReference type="InterPro" id="IPR001734">
    <property type="entry name" value="Na/solute_symporter"/>
</dbReference>
<keyword evidence="16" id="KW-1185">Reference proteome</keyword>
<feature type="transmembrane region" description="Helical" evidence="14">
    <location>
        <begin position="119"/>
        <end position="148"/>
    </location>
</feature>
<evidence type="ECO:0000313" key="15">
    <source>
        <dbReference type="EMBL" id="EDO44300.1"/>
    </source>
</evidence>
<evidence type="ECO:0000256" key="1">
    <source>
        <dbReference type="ARBA" id="ARBA00004141"/>
    </source>
</evidence>
<evidence type="ECO:0000256" key="12">
    <source>
        <dbReference type="ARBA" id="ARBA00023201"/>
    </source>
</evidence>
<dbReference type="InParanoid" id="A7RWE4"/>
<dbReference type="eggNOG" id="KOG3761">
    <property type="taxonomic scope" value="Eukaryota"/>
</dbReference>
<dbReference type="EMBL" id="DS469546">
    <property type="protein sequence ID" value="EDO44300.1"/>
    <property type="molecule type" value="Genomic_DNA"/>
</dbReference>
<keyword evidence="4 14" id="KW-0812">Transmembrane</keyword>
<evidence type="ECO:0000256" key="3">
    <source>
        <dbReference type="ARBA" id="ARBA00022448"/>
    </source>
</evidence>
<feature type="transmembrane region" description="Helical" evidence="14">
    <location>
        <begin position="370"/>
        <end position="392"/>
    </location>
</feature>
<dbReference type="InterPro" id="IPR052244">
    <property type="entry name" value="Choline_transporter"/>
</dbReference>
<dbReference type="PANTHER" id="PTHR45897:SF4">
    <property type="entry name" value="HIGH-AFFINITY CHOLINE TRANSPORTER 1"/>
    <property type="match status" value="1"/>
</dbReference>
<comment type="similarity">
    <text evidence="2 13">Belongs to the sodium:solute symporter (SSF) (TC 2.A.21) family.</text>
</comment>
<keyword evidence="10 14" id="KW-0472">Membrane</keyword>
<dbReference type="PROSITE" id="PS50283">
    <property type="entry name" value="NA_SOLUT_SYMP_3"/>
    <property type="match status" value="1"/>
</dbReference>
<keyword evidence="12" id="KW-0739">Sodium transport</keyword>
<evidence type="ECO:0000313" key="16">
    <source>
        <dbReference type="Proteomes" id="UP000001593"/>
    </source>
</evidence>
<evidence type="ECO:0000256" key="6">
    <source>
        <dbReference type="ARBA" id="ARBA00022979"/>
    </source>
</evidence>
<dbReference type="GO" id="GO:0005307">
    <property type="term" value="F:choline:sodium symporter activity"/>
    <property type="evidence" value="ECO:0000318"/>
    <property type="project" value="GO_Central"/>
</dbReference>